<keyword evidence="3" id="KW-1185">Reference proteome</keyword>
<dbReference type="Proteomes" id="UP000266841">
    <property type="component" value="Unassembled WGS sequence"/>
</dbReference>
<organism evidence="2 3">
    <name type="scientific">Thalassiosira oceanica</name>
    <name type="common">Marine diatom</name>
    <dbReference type="NCBI Taxonomy" id="159749"/>
    <lineage>
        <taxon>Eukaryota</taxon>
        <taxon>Sar</taxon>
        <taxon>Stramenopiles</taxon>
        <taxon>Ochrophyta</taxon>
        <taxon>Bacillariophyta</taxon>
        <taxon>Coscinodiscophyceae</taxon>
        <taxon>Thalassiosirophycidae</taxon>
        <taxon>Thalassiosirales</taxon>
        <taxon>Thalassiosiraceae</taxon>
        <taxon>Thalassiosira</taxon>
    </lineage>
</organism>
<reference evidence="2 3" key="1">
    <citation type="journal article" date="2012" name="Genome Biol.">
        <title>Genome and low-iron response of an oceanic diatom adapted to chronic iron limitation.</title>
        <authorList>
            <person name="Lommer M."/>
            <person name="Specht M."/>
            <person name="Roy A.S."/>
            <person name="Kraemer L."/>
            <person name="Andreson R."/>
            <person name="Gutowska M.A."/>
            <person name="Wolf J."/>
            <person name="Bergner S.V."/>
            <person name="Schilhabel M.B."/>
            <person name="Klostermeier U.C."/>
            <person name="Beiko R.G."/>
            <person name="Rosenstiel P."/>
            <person name="Hippler M."/>
            <person name="Laroche J."/>
        </authorList>
    </citation>
    <scope>NUCLEOTIDE SEQUENCE [LARGE SCALE GENOMIC DNA]</scope>
    <source>
        <strain evidence="2 3">CCMP1005</strain>
    </source>
</reference>
<gene>
    <name evidence="2" type="ORF">THAOC_23026</name>
</gene>
<feature type="region of interest" description="Disordered" evidence="1">
    <location>
        <begin position="196"/>
        <end position="248"/>
    </location>
</feature>
<feature type="compositionally biased region" description="Pro residues" evidence="1">
    <location>
        <begin position="223"/>
        <end position="239"/>
    </location>
</feature>
<feature type="compositionally biased region" description="Gly residues" evidence="1">
    <location>
        <begin position="275"/>
        <end position="284"/>
    </location>
</feature>
<comment type="caution">
    <text evidence="2">The sequence shown here is derived from an EMBL/GenBank/DDBJ whole genome shotgun (WGS) entry which is preliminary data.</text>
</comment>
<feature type="compositionally biased region" description="Low complexity" evidence="1">
    <location>
        <begin position="355"/>
        <end position="371"/>
    </location>
</feature>
<evidence type="ECO:0000313" key="2">
    <source>
        <dbReference type="EMBL" id="EJK56981.1"/>
    </source>
</evidence>
<evidence type="ECO:0000313" key="3">
    <source>
        <dbReference type="Proteomes" id="UP000266841"/>
    </source>
</evidence>
<accession>K0S7V0</accession>
<dbReference type="AlphaFoldDB" id="K0S7V0"/>
<sequence>MSRRETGEDGASYSGSGSGSVPHKTAPLYSAHNMAVRKGAPENKGDEEAENGTPQKKRRRTGKSRYVSLLYWRFQTAGKIARGRVLTSRGKGLKSQFERFERRLHPKLLCQERGLRNSKLKPISKEHQRQEEDIGGNRDWQRRATHNHAQHRTNLLDHYCTQEKFESIMRSAGIIVTAVSAIYSSVLVVVDAGTEQTQSPTENVQRPPAGQPSTPFPTFDVDTPPPQPRPVPPPTPVVSPPTTDTGMSMEMHLDCYEYGKASKGGCGKSGKAKGSKGGYGGYDYGHGSSKGSKMKGGKSSKGGYGGDDAKSSKGGYGGYDAKSSKGGYGGDDAKSSKGGYGGDDAKSSKGGYGGYDAKSSKGAYAAKSSKGTGYGQSDKWQDYDGR</sequence>
<protein>
    <submittedName>
        <fullName evidence="2">Uncharacterized protein</fullName>
    </submittedName>
</protein>
<name>K0S7V0_THAOC</name>
<feature type="compositionally biased region" description="Basic and acidic residues" evidence="1">
    <location>
        <begin position="123"/>
        <end position="139"/>
    </location>
</feature>
<feature type="compositionally biased region" description="Low complexity" evidence="1">
    <location>
        <begin position="212"/>
        <end position="222"/>
    </location>
</feature>
<feature type="region of interest" description="Disordered" evidence="1">
    <location>
        <begin position="264"/>
        <end position="386"/>
    </location>
</feature>
<feature type="region of interest" description="Disordered" evidence="1">
    <location>
        <begin position="115"/>
        <end position="139"/>
    </location>
</feature>
<proteinExistence type="predicted"/>
<feature type="region of interest" description="Disordered" evidence="1">
    <location>
        <begin position="1"/>
        <end position="62"/>
    </location>
</feature>
<evidence type="ECO:0000256" key="1">
    <source>
        <dbReference type="SAM" id="MobiDB-lite"/>
    </source>
</evidence>
<dbReference type="EMBL" id="AGNL01029952">
    <property type="protein sequence ID" value="EJK56981.1"/>
    <property type="molecule type" value="Genomic_DNA"/>
</dbReference>